<keyword evidence="3" id="KW-1185">Reference proteome</keyword>
<feature type="region of interest" description="Disordered" evidence="1">
    <location>
        <begin position="55"/>
        <end position="87"/>
    </location>
</feature>
<feature type="region of interest" description="Disordered" evidence="1">
    <location>
        <begin position="1"/>
        <end position="28"/>
    </location>
</feature>
<evidence type="ECO:0000256" key="1">
    <source>
        <dbReference type="SAM" id="MobiDB-lite"/>
    </source>
</evidence>
<evidence type="ECO:0000313" key="2">
    <source>
        <dbReference type="EMBL" id="TDZ17855.1"/>
    </source>
</evidence>
<dbReference type="AlphaFoldDB" id="A0A484FJP8"/>
<name>A0A484FJP8_COLOR</name>
<proteinExistence type="predicted"/>
<evidence type="ECO:0000313" key="3">
    <source>
        <dbReference type="Proteomes" id="UP000014480"/>
    </source>
</evidence>
<gene>
    <name evidence="2" type="ORF">Cob_v009251</name>
</gene>
<sequence length="87" mass="9627">MPPSSAQTIPEHGLPQLSPAPAPPDKEQDCWHRGVLRFLLSLRLSRVFDGYQSKPQALQSTCVPHPSQRSPSLRLRITNHDAAGPPR</sequence>
<dbReference type="EMBL" id="AMCV02000026">
    <property type="protein sequence ID" value="TDZ17855.1"/>
    <property type="molecule type" value="Genomic_DNA"/>
</dbReference>
<protein>
    <submittedName>
        <fullName evidence="2">Uncharacterized protein</fullName>
    </submittedName>
</protein>
<feature type="compositionally biased region" description="Polar residues" evidence="1">
    <location>
        <begin position="55"/>
        <end position="71"/>
    </location>
</feature>
<accession>A0A484FJP8</accession>
<organism evidence="2 3">
    <name type="scientific">Colletotrichum orbiculare (strain 104-T / ATCC 96160 / CBS 514.97 / LARS 414 / MAFF 240422)</name>
    <name type="common">Cucumber anthracnose fungus</name>
    <name type="synonym">Colletotrichum lagenarium</name>
    <dbReference type="NCBI Taxonomy" id="1213857"/>
    <lineage>
        <taxon>Eukaryota</taxon>
        <taxon>Fungi</taxon>
        <taxon>Dikarya</taxon>
        <taxon>Ascomycota</taxon>
        <taxon>Pezizomycotina</taxon>
        <taxon>Sordariomycetes</taxon>
        <taxon>Hypocreomycetidae</taxon>
        <taxon>Glomerellales</taxon>
        <taxon>Glomerellaceae</taxon>
        <taxon>Colletotrichum</taxon>
        <taxon>Colletotrichum orbiculare species complex</taxon>
    </lineage>
</organism>
<reference evidence="3" key="2">
    <citation type="journal article" date="2019" name="Mol. Plant Microbe Interact.">
        <title>Genome sequence resources for four phytopathogenic fungi from the Colletotrichum orbiculare species complex.</title>
        <authorList>
            <person name="Gan P."/>
            <person name="Tsushima A."/>
            <person name="Narusaka M."/>
            <person name="Narusaka Y."/>
            <person name="Takano Y."/>
            <person name="Kubo Y."/>
            <person name="Shirasu K."/>
        </authorList>
    </citation>
    <scope>GENOME REANNOTATION</scope>
    <source>
        <strain evidence="3">104-T / ATCC 96160 / CBS 514.97 / LARS 414 / MAFF 240422</strain>
    </source>
</reference>
<dbReference type="Proteomes" id="UP000014480">
    <property type="component" value="Unassembled WGS sequence"/>
</dbReference>
<comment type="caution">
    <text evidence="2">The sequence shown here is derived from an EMBL/GenBank/DDBJ whole genome shotgun (WGS) entry which is preliminary data.</text>
</comment>
<reference evidence="3" key="1">
    <citation type="journal article" date="2013" name="New Phytol.">
        <title>Comparative genomic and transcriptomic analyses reveal the hemibiotrophic stage shift of Colletotrichum fungi.</title>
        <authorList>
            <person name="Gan P."/>
            <person name="Ikeda K."/>
            <person name="Irieda H."/>
            <person name="Narusaka M."/>
            <person name="O'Connell R.J."/>
            <person name="Narusaka Y."/>
            <person name="Takano Y."/>
            <person name="Kubo Y."/>
            <person name="Shirasu K."/>
        </authorList>
    </citation>
    <scope>NUCLEOTIDE SEQUENCE [LARGE SCALE GENOMIC DNA]</scope>
    <source>
        <strain evidence="3">104-T / ATCC 96160 / CBS 514.97 / LARS 414 / MAFF 240422</strain>
    </source>
</reference>